<dbReference type="AlphaFoldDB" id="A0A9P0B2S9"/>
<feature type="compositionally biased region" description="Acidic residues" evidence="2">
    <location>
        <begin position="597"/>
        <end position="606"/>
    </location>
</feature>
<dbReference type="InterPro" id="IPR007725">
    <property type="entry name" value="TIMELESS_C"/>
</dbReference>
<comment type="similarity">
    <text evidence="1">Belongs to the timeless family.</text>
</comment>
<feature type="compositionally biased region" description="Basic residues" evidence="2">
    <location>
        <begin position="319"/>
        <end position="332"/>
    </location>
</feature>
<dbReference type="GO" id="GO:0031298">
    <property type="term" value="C:replication fork protection complex"/>
    <property type="evidence" value="ECO:0007669"/>
    <property type="project" value="TreeGrafter"/>
</dbReference>
<dbReference type="GO" id="GO:0000076">
    <property type="term" value="P:DNA replication checkpoint signaling"/>
    <property type="evidence" value="ECO:0007669"/>
    <property type="project" value="TreeGrafter"/>
</dbReference>
<gene>
    <name evidence="4" type="ORF">MELIAE_LOCUS5751</name>
</gene>
<dbReference type="EMBL" id="OV121134">
    <property type="protein sequence ID" value="CAH0553859.1"/>
    <property type="molecule type" value="Genomic_DNA"/>
</dbReference>
<feature type="compositionally biased region" description="Basic and acidic residues" evidence="2">
    <location>
        <begin position="734"/>
        <end position="752"/>
    </location>
</feature>
<dbReference type="InterPro" id="IPR044998">
    <property type="entry name" value="Timeless"/>
</dbReference>
<dbReference type="PANTHER" id="PTHR22940:SF4">
    <property type="entry name" value="PROTEIN TIMELESS HOMOLOG"/>
    <property type="match status" value="1"/>
</dbReference>
<sequence>MRCESDFRFEDFTKRLANPKAVRACGLALKKFDKNSVNTNHCIIKLLHRIAFDCKMYVMLFQVSIFKTFQRIFSMKEVPEYKELAKFGTYVMRQFFKVSEINNKVYMESLFWKSSRTAYDIEQGYGSYQEKSSASAKTWTEQEEDELRRLFVEHQRDHQEEDVVDWICSNLIDNTRTRRVVLHKLKEMCLIIDYKKSRPQKSAVNIKVPQNWGAEEETQLRDLFENFQEAIDPLTCIMDRLTVKRPKNRIVEKLLVMGLIQDKSEMRKKKAPRGNKSRKSNMANDNSDDDSIRSGSGDESDGGSTSRSSSRQSHQLNKINKKKPTAKGKHPKVSAAQLAKQLIDLVDKEMSEPLEWLKESISDAIEDYDDDDNEGIPLVPIMDYAVTAMENAEFQNLLKSFGVLEPFDEQESYWRIPGHLNLETLKSHCNLLEKALEKTLTIPEEPTEKNNGNQSSDDDDVFDRIKKQVKEIRLKEKIKESGRKRGKKEVQFNEEIFAKKIDHHFPQPNDNSEDSSDVSEAHSSKKKINKRRIAPTEDSDESNESFANKFSKSNLVPINESEDSNDLPEPARKVNKRKIQRFDDSEDSNDVPSLTIAEDDEESEEENVPKKKPGRIMDSDDEDSEEDKENDTDVVPINESEDSNDVPNLIIAEDDEEREEENVAKKKPGRIRDSDDEDSNEGVQKTTSQKAQNKNKVGRIEDSGSEEDKENDTDAANVANEAELKRIRSNSSSDTEKPQPKRSRVLDSDDED</sequence>
<feature type="compositionally biased region" description="Acidic residues" evidence="2">
    <location>
        <begin position="703"/>
        <end position="713"/>
    </location>
</feature>
<evidence type="ECO:0000259" key="3">
    <source>
        <dbReference type="Pfam" id="PF05029"/>
    </source>
</evidence>
<evidence type="ECO:0000313" key="4">
    <source>
        <dbReference type="EMBL" id="CAH0553859.1"/>
    </source>
</evidence>
<name>A0A9P0B2S9_BRAAE</name>
<feature type="compositionally biased region" description="Polar residues" evidence="2">
    <location>
        <begin position="681"/>
        <end position="695"/>
    </location>
</feature>
<dbReference type="Proteomes" id="UP001154078">
    <property type="component" value="Chromosome 3"/>
</dbReference>
<dbReference type="Pfam" id="PF26019">
    <property type="entry name" value="HTH_TIMELESS"/>
    <property type="match status" value="2"/>
</dbReference>
<dbReference type="GO" id="GO:0003677">
    <property type="term" value="F:DNA binding"/>
    <property type="evidence" value="ECO:0007669"/>
    <property type="project" value="TreeGrafter"/>
</dbReference>
<feature type="compositionally biased region" description="Low complexity" evidence="2">
    <location>
        <begin position="293"/>
        <end position="313"/>
    </location>
</feature>
<dbReference type="GO" id="GO:0006281">
    <property type="term" value="P:DNA repair"/>
    <property type="evidence" value="ECO:0007669"/>
    <property type="project" value="TreeGrafter"/>
</dbReference>
<dbReference type="OrthoDB" id="310853at2759"/>
<evidence type="ECO:0000256" key="2">
    <source>
        <dbReference type="SAM" id="MobiDB-lite"/>
    </source>
</evidence>
<feature type="compositionally biased region" description="Basic residues" evidence="2">
    <location>
        <begin position="266"/>
        <end position="279"/>
    </location>
</feature>
<dbReference type="PANTHER" id="PTHR22940">
    <property type="entry name" value="TIMEOUT/TIMELESS-2"/>
    <property type="match status" value="1"/>
</dbReference>
<organism evidence="4 5">
    <name type="scientific">Brassicogethes aeneus</name>
    <name type="common">Rape pollen beetle</name>
    <name type="synonym">Meligethes aeneus</name>
    <dbReference type="NCBI Taxonomy" id="1431903"/>
    <lineage>
        <taxon>Eukaryota</taxon>
        <taxon>Metazoa</taxon>
        <taxon>Ecdysozoa</taxon>
        <taxon>Arthropoda</taxon>
        <taxon>Hexapoda</taxon>
        <taxon>Insecta</taxon>
        <taxon>Pterygota</taxon>
        <taxon>Neoptera</taxon>
        <taxon>Endopterygota</taxon>
        <taxon>Coleoptera</taxon>
        <taxon>Polyphaga</taxon>
        <taxon>Cucujiformia</taxon>
        <taxon>Nitidulidae</taxon>
        <taxon>Meligethinae</taxon>
        <taxon>Brassicogethes</taxon>
    </lineage>
</organism>
<feature type="compositionally biased region" description="Basic residues" evidence="2">
    <location>
        <begin position="524"/>
        <end position="533"/>
    </location>
</feature>
<keyword evidence="5" id="KW-1185">Reference proteome</keyword>
<feature type="region of interest" description="Disordered" evidence="2">
    <location>
        <begin position="440"/>
        <end position="462"/>
    </location>
</feature>
<evidence type="ECO:0000313" key="5">
    <source>
        <dbReference type="Proteomes" id="UP001154078"/>
    </source>
</evidence>
<dbReference type="GO" id="GO:0043111">
    <property type="term" value="P:replication fork arrest"/>
    <property type="evidence" value="ECO:0007669"/>
    <property type="project" value="TreeGrafter"/>
</dbReference>
<protein>
    <recommendedName>
        <fullName evidence="3">Timeless C-terminal domain-containing protein</fullName>
    </recommendedName>
</protein>
<evidence type="ECO:0000256" key="1">
    <source>
        <dbReference type="ARBA" id="ARBA00008174"/>
    </source>
</evidence>
<proteinExistence type="inferred from homology"/>
<feature type="region of interest" description="Disordered" evidence="2">
    <location>
        <begin position="500"/>
        <end position="752"/>
    </location>
</feature>
<dbReference type="Pfam" id="PF05029">
    <property type="entry name" value="TIMELESS_C"/>
    <property type="match status" value="1"/>
</dbReference>
<feature type="compositionally biased region" description="Acidic residues" evidence="2">
    <location>
        <begin position="619"/>
        <end position="632"/>
    </location>
</feature>
<feature type="region of interest" description="Disordered" evidence="2">
    <location>
        <begin position="265"/>
        <end position="334"/>
    </location>
</feature>
<reference evidence="4" key="1">
    <citation type="submission" date="2021-12" db="EMBL/GenBank/DDBJ databases">
        <authorList>
            <person name="King R."/>
        </authorList>
    </citation>
    <scope>NUCLEOTIDE SEQUENCE</scope>
</reference>
<dbReference type="GO" id="GO:0009649">
    <property type="term" value="P:entrainment of circadian clock"/>
    <property type="evidence" value="ECO:0007669"/>
    <property type="project" value="TreeGrafter"/>
</dbReference>
<accession>A0A9P0B2S9</accession>
<feature type="compositionally biased region" description="Polar residues" evidence="2">
    <location>
        <begin position="544"/>
        <end position="556"/>
    </location>
</feature>
<feature type="domain" description="Timeless C-terminal" evidence="3">
    <location>
        <begin position="343"/>
        <end position="425"/>
    </location>
</feature>